<name>A0A016QN37_9DEIO</name>
<evidence type="ECO:0000313" key="1">
    <source>
        <dbReference type="EMBL" id="EYB67411.1"/>
    </source>
</evidence>
<comment type="caution">
    <text evidence="1">The sequence shown here is derived from an EMBL/GenBank/DDBJ whole genome shotgun (WGS) entry which is preliminary data.</text>
</comment>
<dbReference type="PATRIC" id="fig|1476583.3.peg.2514"/>
<proteinExistence type="predicted"/>
<gene>
    <name evidence="1" type="ORF">DEIPH_ctg041orf0007</name>
</gene>
<sequence length="105" mass="11395">MRLSPGMLTSTCQVLAQVKGPPDRLGQSVTTWQPQGQPVPCAAFPASERTLRRAGLLGVKVSKEVYLNGIDLNPARHRLVVDGVTYTVTDVQEWDGYTLAMVVSV</sequence>
<reference evidence="1 2" key="1">
    <citation type="submission" date="2014-03" db="EMBL/GenBank/DDBJ databases">
        <title>Draft genome sequence of Deinococcus phoenicis 1P10ME.</title>
        <authorList>
            <person name="Stepanov V.G."/>
            <person name="Vaishampayan P."/>
            <person name="Venkateswaran K."/>
            <person name="Fox G.E."/>
        </authorList>
    </citation>
    <scope>NUCLEOTIDE SEQUENCE [LARGE SCALE GENOMIC DNA]</scope>
    <source>
        <strain evidence="1 2">1P10ME</strain>
    </source>
</reference>
<dbReference type="Proteomes" id="UP000020492">
    <property type="component" value="Unassembled WGS sequence"/>
</dbReference>
<evidence type="ECO:0008006" key="3">
    <source>
        <dbReference type="Google" id="ProtNLM"/>
    </source>
</evidence>
<protein>
    <recommendedName>
        <fullName evidence="3">Phage head-tail adaptor</fullName>
    </recommendedName>
</protein>
<organism evidence="1 2">
    <name type="scientific">Deinococcus phoenicis</name>
    <dbReference type="NCBI Taxonomy" id="1476583"/>
    <lineage>
        <taxon>Bacteria</taxon>
        <taxon>Thermotogati</taxon>
        <taxon>Deinococcota</taxon>
        <taxon>Deinococci</taxon>
        <taxon>Deinococcales</taxon>
        <taxon>Deinococcaceae</taxon>
        <taxon>Deinococcus</taxon>
    </lineage>
</organism>
<dbReference type="AlphaFoldDB" id="A0A016QN37"/>
<dbReference type="STRING" id="1476583.DEIPH_ctg041orf0007"/>
<accession>A0A016QN37</accession>
<keyword evidence="2" id="KW-1185">Reference proteome</keyword>
<dbReference type="EMBL" id="JHAC01000039">
    <property type="protein sequence ID" value="EYB67411.1"/>
    <property type="molecule type" value="Genomic_DNA"/>
</dbReference>
<dbReference type="OrthoDB" id="73259at2"/>
<dbReference type="RefSeq" id="WP_034358570.1">
    <property type="nucleotide sequence ID" value="NZ_JHAC01000039.1"/>
</dbReference>
<evidence type="ECO:0000313" key="2">
    <source>
        <dbReference type="Proteomes" id="UP000020492"/>
    </source>
</evidence>